<dbReference type="KEGG" id="amf:AMF_445"/>
<dbReference type="HOGENOM" id="CLU_1275519_0_0_5"/>
<dbReference type="AlphaFoldDB" id="B9KIJ3"/>
<gene>
    <name evidence="3" type="ordered locus">AMF_445</name>
</gene>
<organism evidence="3 4">
    <name type="scientific">Anaplasma marginale (strain Florida)</name>
    <dbReference type="NCBI Taxonomy" id="320483"/>
    <lineage>
        <taxon>Bacteria</taxon>
        <taxon>Pseudomonadati</taxon>
        <taxon>Pseudomonadota</taxon>
        <taxon>Alphaproteobacteria</taxon>
        <taxon>Rickettsiales</taxon>
        <taxon>Anaplasmataceae</taxon>
        <taxon>Anaplasma</taxon>
    </lineage>
</organism>
<keyword evidence="2" id="KW-1133">Transmembrane helix</keyword>
<evidence type="ECO:0000256" key="1">
    <source>
        <dbReference type="SAM" id="MobiDB-lite"/>
    </source>
</evidence>
<name>B9KIJ3_ANAMF</name>
<keyword evidence="2" id="KW-0472">Membrane</keyword>
<keyword evidence="2" id="KW-0812">Transmembrane</keyword>
<feature type="region of interest" description="Disordered" evidence="1">
    <location>
        <begin position="180"/>
        <end position="216"/>
    </location>
</feature>
<proteinExistence type="predicted"/>
<keyword evidence="4" id="KW-1185">Reference proteome</keyword>
<evidence type="ECO:0000313" key="3">
    <source>
        <dbReference type="EMBL" id="ACM49305.1"/>
    </source>
</evidence>
<accession>B9KIJ3</accession>
<reference evidence="3 4" key="1">
    <citation type="journal article" date="2009" name="BMC Genomics">
        <title>Conservation in the face of diversity: multistrain analysis of an intracellular bacterium.</title>
        <authorList>
            <person name="Dark M.J."/>
            <person name="Herndon D.R."/>
            <person name="Kappmeyer L.S."/>
            <person name="Gonzales M.P."/>
            <person name="Nordeen E."/>
            <person name="Palmer G.H."/>
            <person name="Knowles D.P. Jr."/>
            <person name="Brayton K.A."/>
        </authorList>
    </citation>
    <scope>NUCLEOTIDE SEQUENCE [LARGE SCALE GENOMIC DNA]</scope>
    <source>
        <strain evidence="3 4">Florida</strain>
    </source>
</reference>
<dbReference type="EMBL" id="CP001079">
    <property type="protein sequence ID" value="ACM49305.1"/>
    <property type="molecule type" value="Genomic_DNA"/>
</dbReference>
<evidence type="ECO:0000313" key="4">
    <source>
        <dbReference type="Proteomes" id="UP000007307"/>
    </source>
</evidence>
<dbReference type="STRING" id="320483.AMF_445"/>
<feature type="transmembrane region" description="Helical" evidence="2">
    <location>
        <begin position="110"/>
        <end position="134"/>
    </location>
</feature>
<feature type="transmembrane region" description="Helical" evidence="2">
    <location>
        <begin position="140"/>
        <end position="166"/>
    </location>
</feature>
<dbReference type="Proteomes" id="UP000007307">
    <property type="component" value="Chromosome"/>
</dbReference>
<feature type="compositionally biased region" description="Polar residues" evidence="1">
    <location>
        <begin position="180"/>
        <end position="191"/>
    </location>
</feature>
<evidence type="ECO:0000256" key="2">
    <source>
        <dbReference type="SAM" id="Phobius"/>
    </source>
</evidence>
<protein>
    <submittedName>
        <fullName evidence="3">Uncharacterized protein</fullName>
    </submittedName>
</protein>
<sequence>MERTPDKREDGSSILPRPTVWLSSAAFLGRCGAVRRFSLEGGAASRRIERGGLHFCSCFFLLFGKNVHHELGVAEDSTSARVENQGRESRGESSIPVTRAHAYTSHKERVVVGCMVFLGIVLGSLLMHGAITSIQEGSTLFFIMNIGGFIGIIAIAALIWNSVVLARMRRRQAQSNLPASQDINLEAATTDSNEESPPTRIGSAELNDTMEAKMRE</sequence>